<proteinExistence type="predicted"/>
<organism evidence="2 3">
    <name type="scientific">Aspergillus calidoustus</name>
    <dbReference type="NCBI Taxonomy" id="454130"/>
    <lineage>
        <taxon>Eukaryota</taxon>
        <taxon>Fungi</taxon>
        <taxon>Dikarya</taxon>
        <taxon>Ascomycota</taxon>
        <taxon>Pezizomycotina</taxon>
        <taxon>Eurotiomycetes</taxon>
        <taxon>Eurotiomycetidae</taxon>
        <taxon>Eurotiales</taxon>
        <taxon>Aspergillaceae</taxon>
        <taxon>Aspergillus</taxon>
        <taxon>Aspergillus subgen. Nidulantes</taxon>
    </lineage>
</organism>
<evidence type="ECO:0000313" key="3">
    <source>
        <dbReference type="Proteomes" id="UP000054771"/>
    </source>
</evidence>
<dbReference type="OrthoDB" id="3945550at2759"/>
<dbReference type="STRING" id="454130.A0A0U5CPV5"/>
<accession>A0A0U5CPV5</accession>
<dbReference type="EMBL" id="CDMC01000006">
    <property type="protein sequence ID" value="CEN61278.1"/>
    <property type="molecule type" value="Genomic_DNA"/>
</dbReference>
<evidence type="ECO:0000256" key="1">
    <source>
        <dbReference type="SAM" id="MobiDB-lite"/>
    </source>
</evidence>
<dbReference type="AlphaFoldDB" id="A0A0U5CPV5"/>
<keyword evidence="3" id="KW-1185">Reference proteome</keyword>
<feature type="compositionally biased region" description="Basic and acidic residues" evidence="1">
    <location>
        <begin position="41"/>
        <end position="55"/>
    </location>
</feature>
<feature type="region of interest" description="Disordered" evidence="1">
    <location>
        <begin position="41"/>
        <end position="70"/>
    </location>
</feature>
<feature type="compositionally biased region" description="Acidic residues" evidence="1">
    <location>
        <begin position="60"/>
        <end position="70"/>
    </location>
</feature>
<dbReference type="Proteomes" id="UP000054771">
    <property type="component" value="Unassembled WGS sequence"/>
</dbReference>
<protein>
    <submittedName>
        <fullName evidence="2">Uncharacterized protein</fullName>
    </submittedName>
</protein>
<name>A0A0U5CPV5_ASPCI</name>
<sequence>MAELRLQIRRSEGNTQECEIYRALGQFPRLRALILDLHFDPRERGPDPDTVRRMSPDQFGGDDEDEEEGQAVDPVLLRTTLINAATDEILALGIWDLIATSQPSGCLQNLRIVPFGLEMCSPDESYFLIFLARSFLVSRLGSTTLSSRRLGGCPGWSGKRIRMAPVGCACYRGGAEEVVAALWPALAGRDDWSSGWASFPLESGGH</sequence>
<gene>
    <name evidence="2" type="ORF">ASPCAL07938</name>
</gene>
<reference evidence="3" key="1">
    <citation type="journal article" date="2016" name="Genome Announc.">
        <title>Draft genome sequences of fungus Aspergillus calidoustus.</title>
        <authorList>
            <person name="Horn F."/>
            <person name="Linde J."/>
            <person name="Mattern D.J."/>
            <person name="Walther G."/>
            <person name="Guthke R."/>
            <person name="Scherlach K."/>
            <person name="Martin K."/>
            <person name="Brakhage A.A."/>
            <person name="Petzke L."/>
            <person name="Valiante V."/>
        </authorList>
    </citation>
    <scope>NUCLEOTIDE SEQUENCE [LARGE SCALE GENOMIC DNA]</scope>
    <source>
        <strain evidence="3">SF006504</strain>
    </source>
</reference>
<evidence type="ECO:0000313" key="2">
    <source>
        <dbReference type="EMBL" id="CEN61278.1"/>
    </source>
</evidence>